<organism evidence="9 10">
    <name type="scientific">Verrucomicrobia subdivision 6 bacterium BACL9 MAG-120507-bin52</name>
    <dbReference type="NCBI Taxonomy" id="1655590"/>
    <lineage>
        <taxon>Bacteria</taxon>
        <taxon>Pseudomonadati</taxon>
        <taxon>Verrucomicrobiota</taxon>
        <taxon>Verrucomicrobiia</taxon>
        <taxon>Verrucomicrobiales</taxon>
        <taxon>Verrucomicrobia subdivision 6</taxon>
    </lineage>
</organism>
<keyword evidence="5 7" id="KW-0472">Membrane</keyword>
<dbReference type="AlphaFoldDB" id="A0A0R2RK51"/>
<evidence type="ECO:0000256" key="3">
    <source>
        <dbReference type="ARBA" id="ARBA00022692"/>
    </source>
</evidence>
<feature type="transmembrane region" description="Helical" evidence="7">
    <location>
        <begin position="109"/>
        <end position="126"/>
    </location>
</feature>
<evidence type="ECO:0000256" key="7">
    <source>
        <dbReference type="SAM" id="Phobius"/>
    </source>
</evidence>
<feature type="transmembrane region" description="Helical" evidence="7">
    <location>
        <begin position="373"/>
        <end position="391"/>
    </location>
</feature>
<feature type="transmembrane region" description="Helical" evidence="7">
    <location>
        <begin position="78"/>
        <end position="97"/>
    </location>
</feature>
<accession>A0A0R2RK51</accession>
<dbReference type="NCBIfam" id="TIGR01972">
    <property type="entry name" value="NDH_I_M"/>
    <property type="match status" value="1"/>
</dbReference>
<dbReference type="InterPro" id="IPR010227">
    <property type="entry name" value="NADH_Q_OxRdtase_chainM/4"/>
</dbReference>
<evidence type="ECO:0000256" key="5">
    <source>
        <dbReference type="ARBA" id="ARBA00023136"/>
    </source>
</evidence>
<feature type="transmembrane region" description="Helical" evidence="7">
    <location>
        <begin position="331"/>
        <end position="352"/>
    </location>
</feature>
<feature type="transmembrane region" description="Helical" evidence="7">
    <location>
        <begin position="211"/>
        <end position="233"/>
    </location>
</feature>
<keyword evidence="3 6" id="KW-0812">Transmembrane</keyword>
<protein>
    <recommendedName>
        <fullName evidence="8">NADH:quinone oxidoreductase/Mrp antiporter transmembrane domain-containing protein</fullName>
    </recommendedName>
</protein>
<comment type="caution">
    <text evidence="9">The sequence shown here is derived from an EMBL/GenBank/DDBJ whole genome shotgun (WGS) entry which is preliminary data.</text>
</comment>
<dbReference type="EMBL" id="LIBO01000015">
    <property type="protein sequence ID" value="KRO62997.1"/>
    <property type="molecule type" value="Genomic_DNA"/>
</dbReference>
<dbReference type="GO" id="GO:0016020">
    <property type="term" value="C:membrane"/>
    <property type="evidence" value="ECO:0007669"/>
    <property type="project" value="UniProtKB-SubCell"/>
</dbReference>
<dbReference type="PANTHER" id="PTHR43507">
    <property type="entry name" value="NADH-UBIQUINONE OXIDOREDUCTASE CHAIN 4"/>
    <property type="match status" value="1"/>
</dbReference>
<dbReference type="Pfam" id="PF00361">
    <property type="entry name" value="Proton_antipo_M"/>
    <property type="match status" value="1"/>
</dbReference>
<dbReference type="GO" id="GO:0003954">
    <property type="term" value="F:NADH dehydrogenase activity"/>
    <property type="evidence" value="ECO:0007669"/>
    <property type="project" value="TreeGrafter"/>
</dbReference>
<dbReference type="GO" id="GO:0048039">
    <property type="term" value="F:ubiquinone binding"/>
    <property type="evidence" value="ECO:0007669"/>
    <property type="project" value="TreeGrafter"/>
</dbReference>
<feature type="domain" description="NADH:quinone oxidoreductase/Mrp antiporter transmembrane" evidence="8">
    <location>
        <begin position="125"/>
        <end position="416"/>
    </location>
</feature>
<evidence type="ECO:0000259" key="8">
    <source>
        <dbReference type="Pfam" id="PF00361"/>
    </source>
</evidence>
<feature type="transmembrane region" description="Helical" evidence="7">
    <location>
        <begin position="302"/>
        <end position="325"/>
    </location>
</feature>
<dbReference type="GO" id="GO:0008137">
    <property type="term" value="F:NADH dehydrogenase (ubiquinone) activity"/>
    <property type="evidence" value="ECO:0007669"/>
    <property type="project" value="InterPro"/>
</dbReference>
<evidence type="ECO:0000256" key="2">
    <source>
        <dbReference type="ARBA" id="ARBA00009025"/>
    </source>
</evidence>
<feature type="transmembrane region" description="Helical" evidence="7">
    <location>
        <begin position="277"/>
        <end position="295"/>
    </location>
</feature>
<evidence type="ECO:0000256" key="1">
    <source>
        <dbReference type="ARBA" id="ARBA00004127"/>
    </source>
</evidence>
<proteinExistence type="inferred from homology"/>
<dbReference type="GO" id="GO:0012505">
    <property type="term" value="C:endomembrane system"/>
    <property type="evidence" value="ECO:0007669"/>
    <property type="project" value="UniProtKB-SubCell"/>
</dbReference>
<dbReference type="InterPro" id="IPR003918">
    <property type="entry name" value="NADH_UbQ_OxRdtase"/>
</dbReference>
<feature type="transmembrane region" description="Helical" evidence="7">
    <location>
        <begin position="397"/>
        <end position="420"/>
    </location>
</feature>
<keyword evidence="4 7" id="KW-1133">Transmembrane helix</keyword>
<evidence type="ECO:0000313" key="10">
    <source>
        <dbReference type="Proteomes" id="UP000051269"/>
    </source>
</evidence>
<dbReference type="GO" id="GO:0015990">
    <property type="term" value="P:electron transport coupled proton transport"/>
    <property type="evidence" value="ECO:0007669"/>
    <property type="project" value="TreeGrafter"/>
</dbReference>
<evidence type="ECO:0000256" key="6">
    <source>
        <dbReference type="RuleBase" id="RU000320"/>
    </source>
</evidence>
<name>A0A0R2RK51_9BACT</name>
<comment type="similarity">
    <text evidence="2">Belongs to the complex I subunit 4 family.</text>
</comment>
<evidence type="ECO:0000256" key="4">
    <source>
        <dbReference type="ARBA" id="ARBA00022989"/>
    </source>
</evidence>
<sequence>MTLAWTLLALLVLPLIGVAAICLGAAPRKTALGVSLCNLIPGFLAFGVVLREGELLFGAEASMIREVFPVQFRLGMDGLSMALVGLTLVVTLAAMGVAPAEVKRAKEYYICLLLVGLGGLGAFLSLDLFYFFSFHEVALIPSFLLIGIWGQGDRTGAAWRMTLYLMLGSLVLLVGLIGLVWAAPETARSLDWRMLGETLRANPIPGPQQTWLAALLLVGFGTLVSLVPFHSWAPGGYASAPAPAAMLHAGVLKKFGLYGLLRLALPLTPIGWKELSWLVGILLAGNILYLGFVSLAQRDFRWLLGFSSAMHMGTIFLGLIGGTVLGLGGALLLMVGHGLSAALGFAVAGEIGHRTGTTWMQDLGGLAKRAPKLWFYLMIAGMASIGLPGLANFSGEILIFFGAWSAHPVLVGIAAWGVVLSSVAMLRAIRSISTGPVPSHLAAKEITDLRGAKEVWPMALLTFFLLAIGLVPNLILGPARPVLERILQP</sequence>
<gene>
    <name evidence="9" type="ORF">ABR82_05280</name>
</gene>
<dbReference type="GO" id="GO:0042773">
    <property type="term" value="P:ATP synthesis coupled electron transport"/>
    <property type="evidence" value="ECO:0007669"/>
    <property type="project" value="InterPro"/>
</dbReference>
<dbReference type="PRINTS" id="PR01437">
    <property type="entry name" value="NUOXDRDTASE4"/>
</dbReference>
<evidence type="ECO:0000313" key="9">
    <source>
        <dbReference type="EMBL" id="KRO62997.1"/>
    </source>
</evidence>
<reference evidence="9 10" key="1">
    <citation type="submission" date="2015-10" db="EMBL/GenBank/DDBJ databases">
        <title>Metagenome-Assembled Genomes uncover a global brackish microbiome.</title>
        <authorList>
            <person name="Hugerth L.W."/>
            <person name="Larsson J."/>
            <person name="Alneberg J."/>
            <person name="Lindh M.V."/>
            <person name="Legrand C."/>
            <person name="Pinhassi J."/>
            <person name="Andersson A.F."/>
        </authorList>
    </citation>
    <scope>NUCLEOTIDE SEQUENCE [LARGE SCALE GENOMIC DNA]</scope>
    <source>
        <strain evidence="9">BACL18 MAG-120507-bin52</strain>
    </source>
</reference>
<dbReference type="Proteomes" id="UP000051269">
    <property type="component" value="Unassembled WGS sequence"/>
</dbReference>
<dbReference type="InterPro" id="IPR001750">
    <property type="entry name" value="ND/Mrp_TM"/>
</dbReference>
<feature type="transmembrane region" description="Helical" evidence="7">
    <location>
        <begin position="455"/>
        <end position="475"/>
    </location>
</feature>
<comment type="subcellular location">
    <subcellularLocation>
        <location evidence="1">Endomembrane system</location>
        <topology evidence="1">Multi-pass membrane protein</topology>
    </subcellularLocation>
    <subcellularLocation>
        <location evidence="6">Membrane</location>
        <topology evidence="6">Multi-pass membrane protein</topology>
    </subcellularLocation>
</comment>
<feature type="transmembrane region" description="Helical" evidence="7">
    <location>
        <begin position="162"/>
        <end position="183"/>
    </location>
</feature>
<dbReference type="PANTHER" id="PTHR43507:SF1">
    <property type="entry name" value="NADH-UBIQUINONE OXIDOREDUCTASE CHAIN 4"/>
    <property type="match status" value="1"/>
</dbReference>